<dbReference type="GO" id="GO:0005737">
    <property type="term" value="C:cytoplasm"/>
    <property type="evidence" value="ECO:0007669"/>
    <property type="project" value="UniProtKB-SubCell"/>
</dbReference>
<dbReference type="Gene3D" id="1.20.1580.10">
    <property type="entry name" value="ABC transporter ATPase like domain"/>
    <property type="match status" value="2"/>
</dbReference>
<keyword evidence="8" id="KW-0863">Zinc-finger</keyword>
<accession>C2M987</accession>
<comment type="caution">
    <text evidence="18">The sequence shown here is derived from an EMBL/GenBank/DDBJ whole genome shotgun (WGS) entry which is preliminary data.</text>
</comment>
<evidence type="ECO:0000256" key="5">
    <source>
        <dbReference type="ARBA" id="ARBA00022741"/>
    </source>
</evidence>
<evidence type="ECO:0000256" key="11">
    <source>
        <dbReference type="ARBA" id="ARBA00022881"/>
    </source>
</evidence>
<dbReference type="NCBIfam" id="TIGR00630">
    <property type="entry name" value="uvra"/>
    <property type="match status" value="1"/>
</dbReference>
<dbReference type="PANTHER" id="PTHR43152">
    <property type="entry name" value="UVRABC SYSTEM PROTEIN A"/>
    <property type="match status" value="1"/>
</dbReference>
<evidence type="ECO:0000256" key="13">
    <source>
        <dbReference type="ARBA" id="ARBA00023204"/>
    </source>
</evidence>
<dbReference type="InterPro" id="IPR004602">
    <property type="entry name" value="UvrA"/>
</dbReference>
<keyword evidence="12" id="KW-0238">DNA-binding</keyword>
<reference evidence="18 19" key="1">
    <citation type="submission" date="2009-04" db="EMBL/GenBank/DDBJ databases">
        <authorList>
            <person name="Sebastian Y."/>
            <person name="Madupu R."/>
            <person name="Durkin A.S."/>
            <person name="Torralba M."/>
            <person name="Methe B."/>
            <person name="Sutton G.G."/>
            <person name="Strausberg R.L."/>
            <person name="Nelson K.E."/>
        </authorList>
    </citation>
    <scope>NUCLEOTIDE SEQUENCE [LARGE SCALE GENOMIC DNA]</scope>
    <source>
        <strain evidence="18 19">60-3</strain>
    </source>
</reference>
<dbReference type="GO" id="GO:0016887">
    <property type="term" value="F:ATP hydrolysis activity"/>
    <property type="evidence" value="ECO:0007669"/>
    <property type="project" value="InterPro"/>
</dbReference>
<keyword evidence="11" id="KW-0267">Excision nuclease</keyword>
<name>C2M987_9PORP</name>
<evidence type="ECO:0000256" key="10">
    <source>
        <dbReference type="ARBA" id="ARBA00022840"/>
    </source>
</evidence>
<dbReference type="PROSITE" id="PS50893">
    <property type="entry name" value="ABC_TRANSPORTER_2"/>
    <property type="match status" value="1"/>
</dbReference>
<evidence type="ECO:0000256" key="14">
    <source>
        <dbReference type="ARBA" id="ARBA00038000"/>
    </source>
</evidence>
<dbReference type="GO" id="GO:0008270">
    <property type="term" value="F:zinc ion binding"/>
    <property type="evidence" value="ECO:0007669"/>
    <property type="project" value="UniProtKB-KW"/>
</dbReference>
<keyword evidence="2" id="KW-0963">Cytoplasm</keyword>
<dbReference type="Pfam" id="PF00005">
    <property type="entry name" value="ABC_tran"/>
    <property type="match status" value="1"/>
</dbReference>
<dbReference type="GO" id="GO:0005524">
    <property type="term" value="F:ATP binding"/>
    <property type="evidence" value="ECO:0007669"/>
    <property type="project" value="UniProtKB-KW"/>
</dbReference>
<keyword evidence="10" id="KW-0067">ATP-binding</keyword>
<dbReference type="EMBL" id="ACLR01000013">
    <property type="protein sequence ID" value="EEK17724.1"/>
    <property type="molecule type" value="Genomic_DNA"/>
</dbReference>
<dbReference type="AlphaFoldDB" id="C2M987"/>
<dbReference type="GO" id="GO:0006289">
    <property type="term" value="P:nucleotide-excision repair"/>
    <property type="evidence" value="ECO:0007669"/>
    <property type="project" value="InterPro"/>
</dbReference>
<dbReference type="InterPro" id="IPR041552">
    <property type="entry name" value="UvrA_DNA-bd"/>
</dbReference>
<dbReference type="Gene3D" id="1.10.8.280">
    <property type="entry name" value="ABC transporter ATPase domain-like"/>
    <property type="match status" value="1"/>
</dbReference>
<comment type="similarity">
    <text evidence="14">Belongs to the ABC transporter superfamily. UvrA family.</text>
</comment>
<evidence type="ECO:0000256" key="2">
    <source>
        <dbReference type="ARBA" id="ARBA00022490"/>
    </source>
</evidence>
<dbReference type="InterPro" id="IPR027417">
    <property type="entry name" value="P-loop_NTPase"/>
</dbReference>
<evidence type="ECO:0000256" key="12">
    <source>
        <dbReference type="ARBA" id="ARBA00023125"/>
    </source>
</evidence>
<dbReference type="PANTHER" id="PTHR43152:SF3">
    <property type="entry name" value="UVRABC SYSTEM PROTEIN A"/>
    <property type="match status" value="1"/>
</dbReference>
<evidence type="ECO:0000256" key="9">
    <source>
        <dbReference type="ARBA" id="ARBA00022833"/>
    </source>
</evidence>
<sequence length="959" mass="107384">MAVISYLCFGKGVAMKKSPLNDIIIRGCRVNNLKGIDLDIPRGELVVITGVSGSGKSSLAFDTLYAEGQRRYVDSLSSYARQFLMRMKKPECDQIKNLPPAVAIEQRVVSRNPRSTVGTSSEIDDYLRVLMARVGKLYSPISGELVKRHTAADVVEAAHQIPTDSKLYILADLYPPEGRRLIEHLMLLQGQGYNRVLIDDTVYRIEDVSNKELREAKQVQLIVDRLTVRTGDDSYESRLGDSVEIALYEGRETCALRWQDSEGAWSSEGRRNFSARFEADGRTFTEPTPDLFNFNSPAGACTVCGGFGSILGIDPERVIPDDSLSLYEGCVDCWRGAKSSEWAKAFIHEAKRFDFPIHTPYAELTQEQRDLLWHGHEGGGWGKGTLYGIDDYFAMLQKDIYKIQNRVRLAHYRGKSECYACHGGRLKEDALLFTYMGKNFHQIGQMSIREALTFFAQELEDPEEAKIAERPLKEIRNRLRTLDSVGLGYLTLDRRSNTLSGGESQRINLATRLGNSLVGSMYILDEPSIGLHDRDTDRLISVIKELRDQGNTVIVVEHDELTIRAADYLIDMGLDAGRLGGEVIYHGKPSDITAETPGYTAAYLTGREEILVPKHRRPVQRKLTMHHVHKNNLKGFDVDIPLFNMTVVTGVSGSGKSTLISDLLVEELQRIINARPRETQSRMLTGDVDLVEQVLYVDQNSVGRSTRSNPVTYIDAFTPIRELYADQPLAKQMGYKPYFFSFNKEGGRCEVCKGDGVVEVPMQFMTDITLVCDACEGKRFQKNILEVTYHGVNIYDLLEMTVDQAIEFFTKYPADQTTSIIRLLEGLQRVGLGYLQLGQNSSTLSGGENQRLKLAYYLGRDHEPHTLFVFDEPTTGLHFHDISTLLAAFRDLIDQGHSVLIIEHNMEVIKSADYIIDLGPDGGDKGGQLVVAGTPEEVAACPDSITGHYLKEKLTPRKA</sequence>
<dbReference type="InterPro" id="IPR041102">
    <property type="entry name" value="UvrA_inter"/>
</dbReference>
<evidence type="ECO:0000256" key="4">
    <source>
        <dbReference type="ARBA" id="ARBA00022737"/>
    </source>
</evidence>
<keyword evidence="7" id="KW-0228">DNA excision</keyword>
<keyword evidence="9" id="KW-0862">Zinc</keyword>
<evidence type="ECO:0000313" key="19">
    <source>
        <dbReference type="Proteomes" id="UP000003303"/>
    </source>
</evidence>
<dbReference type="Pfam" id="PF17760">
    <property type="entry name" value="UvrA_inter"/>
    <property type="match status" value="1"/>
</dbReference>
<dbReference type="SUPFAM" id="SSF52540">
    <property type="entry name" value="P-loop containing nucleoside triphosphate hydrolases"/>
    <property type="match status" value="2"/>
</dbReference>
<dbReference type="InterPro" id="IPR003439">
    <property type="entry name" value="ABC_transporter-like_ATP-bd"/>
</dbReference>
<dbReference type="STRING" id="596327.PORUE0001_1474"/>
<evidence type="ECO:0000259" key="17">
    <source>
        <dbReference type="PROSITE" id="PS50893"/>
    </source>
</evidence>
<dbReference type="GO" id="GO:0003677">
    <property type="term" value="F:DNA binding"/>
    <property type="evidence" value="ECO:0007669"/>
    <property type="project" value="UniProtKB-KW"/>
</dbReference>
<evidence type="ECO:0000256" key="1">
    <source>
        <dbReference type="ARBA" id="ARBA00004496"/>
    </source>
</evidence>
<feature type="domain" description="ABC transporter" evidence="17">
    <location>
        <begin position="614"/>
        <end position="951"/>
    </location>
</feature>
<organism evidence="18 19">
    <name type="scientific">Porphyromonas uenonis 60-3</name>
    <dbReference type="NCBI Taxonomy" id="596327"/>
    <lineage>
        <taxon>Bacteria</taxon>
        <taxon>Pseudomonadati</taxon>
        <taxon>Bacteroidota</taxon>
        <taxon>Bacteroidia</taxon>
        <taxon>Bacteroidales</taxon>
        <taxon>Porphyromonadaceae</taxon>
        <taxon>Porphyromonas</taxon>
    </lineage>
</organism>
<dbReference type="GO" id="GO:0004518">
    <property type="term" value="F:nuclease activity"/>
    <property type="evidence" value="ECO:0007669"/>
    <property type="project" value="UniProtKB-KW"/>
</dbReference>
<dbReference type="eggNOG" id="COG0178">
    <property type="taxonomic scope" value="Bacteria"/>
</dbReference>
<dbReference type="Gene3D" id="3.40.50.300">
    <property type="entry name" value="P-loop containing nucleotide triphosphate hydrolases"/>
    <property type="match status" value="2"/>
</dbReference>
<keyword evidence="13" id="KW-0234">DNA repair</keyword>
<keyword evidence="6" id="KW-0227">DNA damage</keyword>
<evidence type="ECO:0000256" key="6">
    <source>
        <dbReference type="ARBA" id="ARBA00022763"/>
    </source>
</evidence>
<evidence type="ECO:0000256" key="16">
    <source>
        <dbReference type="ARBA" id="ARBA00042156"/>
    </source>
</evidence>
<evidence type="ECO:0000256" key="8">
    <source>
        <dbReference type="ARBA" id="ARBA00022771"/>
    </source>
</evidence>
<keyword evidence="19" id="KW-1185">Reference proteome</keyword>
<dbReference type="Proteomes" id="UP000003303">
    <property type="component" value="Unassembled WGS sequence"/>
</dbReference>
<dbReference type="Gene3D" id="3.30.1490.20">
    <property type="entry name" value="ATP-grasp fold, A domain"/>
    <property type="match status" value="1"/>
</dbReference>
<keyword evidence="18" id="KW-0378">Hydrolase</keyword>
<dbReference type="InterPro" id="IPR013815">
    <property type="entry name" value="ATP_grasp_subdomain_1"/>
</dbReference>
<proteinExistence type="inferred from homology"/>
<comment type="subcellular location">
    <subcellularLocation>
        <location evidence="1">Cytoplasm</location>
    </subcellularLocation>
</comment>
<dbReference type="GO" id="GO:0009380">
    <property type="term" value="C:excinuclease repair complex"/>
    <property type="evidence" value="ECO:0007669"/>
    <property type="project" value="InterPro"/>
</dbReference>
<keyword evidence="4" id="KW-0677">Repeat</keyword>
<gene>
    <name evidence="18" type="primary">uvrA</name>
    <name evidence="18" type="ORF">PORUE0001_1474</name>
</gene>
<dbReference type="Pfam" id="PF17755">
    <property type="entry name" value="UvrA_DNA-bind"/>
    <property type="match status" value="1"/>
</dbReference>
<keyword evidence="5" id="KW-0547">Nucleotide-binding</keyword>
<evidence type="ECO:0000256" key="7">
    <source>
        <dbReference type="ARBA" id="ARBA00022769"/>
    </source>
</evidence>
<keyword evidence="3" id="KW-0479">Metal-binding</keyword>
<protein>
    <recommendedName>
        <fullName evidence="15">UvrABC system protein A</fullName>
    </recommendedName>
    <alternativeName>
        <fullName evidence="16">Excinuclease ABC subunit A</fullName>
    </alternativeName>
</protein>
<evidence type="ECO:0000313" key="18">
    <source>
        <dbReference type="EMBL" id="EEK17724.1"/>
    </source>
</evidence>
<evidence type="ECO:0000256" key="15">
    <source>
        <dbReference type="ARBA" id="ARBA00039316"/>
    </source>
</evidence>
<evidence type="ECO:0000256" key="3">
    <source>
        <dbReference type="ARBA" id="ARBA00022723"/>
    </source>
</evidence>